<accession>A0A9N9QBU6</accession>
<evidence type="ECO:0000313" key="10">
    <source>
        <dbReference type="Proteomes" id="UP001152799"/>
    </source>
</evidence>
<feature type="transmembrane region" description="Helical" evidence="7">
    <location>
        <begin position="203"/>
        <end position="224"/>
    </location>
</feature>
<feature type="transmembrane region" description="Helical" evidence="7">
    <location>
        <begin position="460"/>
        <end position="479"/>
    </location>
</feature>
<evidence type="ECO:0000256" key="4">
    <source>
        <dbReference type="ARBA" id="ARBA00022692"/>
    </source>
</evidence>
<feature type="transmembrane region" description="Helical" evidence="7">
    <location>
        <begin position="375"/>
        <end position="394"/>
    </location>
</feature>
<keyword evidence="5 7" id="KW-1133">Transmembrane helix</keyword>
<feature type="transmembrane region" description="Helical" evidence="7">
    <location>
        <begin position="428"/>
        <end position="448"/>
    </location>
</feature>
<dbReference type="EMBL" id="OU892292">
    <property type="protein sequence ID" value="CAG9763911.1"/>
    <property type="molecule type" value="Genomic_DNA"/>
</dbReference>
<dbReference type="PROSITE" id="PS50850">
    <property type="entry name" value="MFS"/>
    <property type="match status" value="1"/>
</dbReference>
<evidence type="ECO:0000313" key="9">
    <source>
        <dbReference type="EMBL" id="CAG9763911.1"/>
    </source>
</evidence>
<dbReference type="AlphaFoldDB" id="A0A9N9QBU6"/>
<comment type="similarity">
    <text evidence="2">Belongs to the major facilitator superfamily.</text>
</comment>
<feature type="transmembrane region" description="Helical" evidence="7">
    <location>
        <begin position="344"/>
        <end position="363"/>
    </location>
</feature>
<dbReference type="Pfam" id="PF07690">
    <property type="entry name" value="MFS_1"/>
    <property type="match status" value="1"/>
</dbReference>
<name>A0A9N9QBU6_9CUCU</name>
<dbReference type="PANTHER" id="PTHR23511:SF5">
    <property type="entry name" value="MAJOR FACILITATOR-TYPE TRANSPORTER HXNZ-RELATED"/>
    <property type="match status" value="1"/>
</dbReference>
<dbReference type="InterPro" id="IPR011701">
    <property type="entry name" value="MFS"/>
</dbReference>
<evidence type="ECO:0000256" key="2">
    <source>
        <dbReference type="ARBA" id="ARBA00008335"/>
    </source>
</evidence>
<protein>
    <recommendedName>
        <fullName evidence="8">Major facilitator superfamily (MFS) profile domain-containing protein</fullName>
    </recommendedName>
</protein>
<evidence type="ECO:0000259" key="8">
    <source>
        <dbReference type="PROSITE" id="PS50850"/>
    </source>
</evidence>
<dbReference type="OrthoDB" id="4139357at2759"/>
<sequence length="498" mass="54696">MKRSKGYQDIDNHETPVPQEIEMASVSVVPDDTFTVTQAVNALGFGWFQVKLSLWTGLCWMADSMEMTILSILSPALHCTWYLTRYQQALTTTVVFLGMMLSSTFWGNLSDRYGRKHALTLCAVLLFYYGLLSSIAPSFMWMLLLRGLVGFAIGCTPQSVTLYAEFLPTKQRAKCVVLLDCFWALGACFEVALALIVMPTLGWQWLLALSTGPLMAFALICPWLPESARYHVASGQTDKALETLEKIAKDNGKPMLLGRLVVDDATLSSPHRGRFRDLLVPSLRLTSVLLWFIWSSCAFCYYGLVLMTTELFETSSNCGTTPLQSTTTCNADCKQLQTSDYVDLLWTTLAEFPGIFITITIIERFGRKKTMAVQFVAYAVCCGLLAVCTGRRGVLTLTLFLARGVVAGVFQAAYVYTPEVYPTTLRSIGVGACSAMARLGAMATPYVAQVLLRNSATLATSIYAVAALLAAAACLALPLETSGKELPENTEEHRQAVK</sequence>
<keyword evidence="6 7" id="KW-0472">Membrane</keyword>
<feature type="transmembrane region" description="Helical" evidence="7">
    <location>
        <begin position="282"/>
        <end position="304"/>
    </location>
</feature>
<keyword evidence="10" id="KW-1185">Reference proteome</keyword>
<dbReference type="GO" id="GO:0022857">
    <property type="term" value="F:transmembrane transporter activity"/>
    <property type="evidence" value="ECO:0007669"/>
    <property type="project" value="InterPro"/>
</dbReference>
<feature type="transmembrane region" description="Helical" evidence="7">
    <location>
        <begin position="118"/>
        <end position="137"/>
    </location>
</feature>
<evidence type="ECO:0000256" key="1">
    <source>
        <dbReference type="ARBA" id="ARBA00004141"/>
    </source>
</evidence>
<dbReference type="GO" id="GO:0016020">
    <property type="term" value="C:membrane"/>
    <property type="evidence" value="ECO:0007669"/>
    <property type="project" value="UniProtKB-SubCell"/>
</dbReference>
<feature type="transmembrane region" description="Helical" evidence="7">
    <location>
        <begin position="400"/>
        <end position="416"/>
    </location>
</feature>
<dbReference type="PANTHER" id="PTHR23511">
    <property type="entry name" value="SYNAPTIC VESICLE GLYCOPROTEIN 2"/>
    <property type="match status" value="1"/>
</dbReference>
<keyword evidence="3" id="KW-0813">Transport</keyword>
<dbReference type="Gene3D" id="1.20.1250.20">
    <property type="entry name" value="MFS general substrate transporter like domains"/>
    <property type="match status" value="1"/>
</dbReference>
<feature type="transmembrane region" description="Helical" evidence="7">
    <location>
        <begin position="176"/>
        <end position="197"/>
    </location>
</feature>
<evidence type="ECO:0000256" key="6">
    <source>
        <dbReference type="ARBA" id="ARBA00023136"/>
    </source>
</evidence>
<dbReference type="InterPro" id="IPR020846">
    <property type="entry name" value="MFS_dom"/>
</dbReference>
<evidence type="ECO:0000256" key="3">
    <source>
        <dbReference type="ARBA" id="ARBA00022448"/>
    </source>
</evidence>
<dbReference type="Pfam" id="PF00083">
    <property type="entry name" value="Sugar_tr"/>
    <property type="match status" value="1"/>
</dbReference>
<comment type="subcellular location">
    <subcellularLocation>
        <location evidence="1">Membrane</location>
        <topology evidence="1">Multi-pass membrane protein</topology>
    </subcellularLocation>
</comment>
<feature type="transmembrane region" description="Helical" evidence="7">
    <location>
        <begin position="89"/>
        <end position="106"/>
    </location>
</feature>
<reference evidence="9" key="1">
    <citation type="submission" date="2022-01" db="EMBL/GenBank/DDBJ databases">
        <authorList>
            <person name="King R."/>
        </authorList>
    </citation>
    <scope>NUCLEOTIDE SEQUENCE</scope>
</reference>
<dbReference type="InterPro" id="IPR036259">
    <property type="entry name" value="MFS_trans_sf"/>
</dbReference>
<proteinExistence type="inferred from homology"/>
<dbReference type="SUPFAM" id="SSF103473">
    <property type="entry name" value="MFS general substrate transporter"/>
    <property type="match status" value="1"/>
</dbReference>
<feature type="domain" description="Major facilitator superfamily (MFS) profile" evidence="8">
    <location>
        <begin position="52"/>
        <end position="482"/>
    </location>
</feature>
<gene>
    <name evidence="9" type="ORF">CEUTPL_LOCUS4560</name>
</gene>
<evidence type="ECO:0000256" key="7">
    <source>
        <dbReference type="SAM" id="Phobius"/>
    </source>
</evidence>
<dbReference type="Proteomes" id="UP001152799">
    <property type="component" value="Chromosome 16"/>
</dbReference>
<evidence type="ECO:0000256" key="5">
    <source>
        <dbReference type="ARBA" id="ARBA00022989"/>
    </source>
</evidence>
<organism evidence="9 10">
    <name type="scientific">Ceutorhynchus assimilis</name>
    <name type="common">cabbage seed weevil</name>
    <dbReference type="NCBI Taxonomy" id="467358"/>
    <lineage>
        <taxon>Eukaryota</taxon>
        <taxon>Metazoa</taxon>
        <taxon>Ecdysozoa</taxon>
        <taxon>Arthropoda</taxon>
        <taxon>Hexapoda</taxon>
        <taxon>Insecta</taxon>
        <taxon>Pterygota</taxon>
        <taxon>Neoptera</taxon>
        <taxon>Endopterygota</taxon>
        <taxon>Coleoptera</taxon>
        <taxon>Polyphaga</taxon>
        <taxon>Cucujiformia</taxon>
        <taxon>Curculionidae</taxon>
        <taxon>Ceutorhynchinae</taxon>
        <taxon>Ceutorhynchus</taxon>
    </lineage>
</organism>
<dbReference type="InterPro" id="IPR005828">
    <property type="entry name" value="MFS_sugar_transport-like"/>
</dbReference>
<keyword evidence="4 7" id="KW-0812">Transmembrane</keyword>